<dbReference type="GO" id="GO:0004089">
    <property type="term" value="F:carbonate dehydratase activity"/>
    <property type="evidence" value="ECO:0007669"/>
    <property type="project" value="UniProtKB-EC"/>
</dbReference>
<name>A0A2T2WS06_9FIRM</name>
<evidence type="ECO:0000256" key="6">
    <source>
        <dbReference type="PIRSR" id="PIRSR601765-1"/>
    </source>
</evidence>
<feature type="binding site" evidence="6">
    <location>
        <position position="38"/>
    </location>
    <ligand>
        <name>Zn(2+)</name>
        <dbReference type="ChEBI" id="CHEBI:29105"/>
    </ligand>
</feature>
<dbReference type="CDD" id="cd03379">
    <property type="entry name" value="beta_CA_cladeD"/>
    <property type="match status" value="1"/>
</dbReference>
<proteinExistence type="inferred from homology"/>
<gene>
    <name evidence="7" type="ORF">C7B43_17800</name>
</gene>
<dbReference type="Pfam" id="PF00484">
    <property type="entry name" value="Pro_CA"/>
    <property type="match status" value="1"/>
</dbReference>
<keyword evidence="3 6" id="KW-0479">Metal-binding</keyword>
<evidence type="ECO:0000313" key="8">
    <source>
        <dbReference type="Proteomes" id="UP000242699"/>
    </source>
</evidence>
<protein>
    <recommendedName>
        <fullName evidence="2">carbonic anhydrase</fullName>
        <ecNumber evidence="2">4.2.1.1</ecNumber>
    </recommendedName>
</protein>
<comment type="cofactor">
    <cofactor evidence="6">
        <name>Zn(2+)</name>
        <dbReference type="ChEBI" id="CHEBI:29105"/>
    </cofactor>
    <text evidence="6">Binds 1 zinc ion per subunit.</text>
</comment>
<dbReference type="SUPFAM" id="SSF53056">
    <property type="entry name" value="beta-carbonic anhydrase, cab"/>
    <property type="match status" value="1"/>
</dbReference>
<dbReference type="InterPro" id="IPR001765">
    <property type="entry name" value="Carbonic_anhydrase"/>
</dbReference>
<comment type="similarity">
    <text evidence="1">Belongs to the beta-class carbonic anhydrase family.</text>
</comment>
<dbReference type="PANTHER" id="PTHR43175">
    <property type="entry name" value="CARBONIC ANHYDRASE"/>
    <property type="match status" value="1"/>
</dbReference>
<reference evidence="7 8" key="1">
    <citation type="journal article" date="2014" name="BMC Genomics">
        <title>Comparison of environmental and isolate Sulfobacillus genomes reveals diverse carbon, sulfur, nitrogen, and hydrogen metabolisms.</title>
        <authorList>
            <person name="Justice N.B."/>
            <person name="Norman A."/>
            <person name="Brown C.T."/>
            <person name="Singh A."/>
            <person name="Thomas B.C."/>
            <person name="Banfield J.F."/>
        </authorList>
    </citation>
    <scope>NUCLEOTIDE SEQUENCE [LARGE SCALE GENOMIC DNA]</scope>
    <source>
        <strain evidence="7">AMDSBA1</strain>
    </source>
</reference>
<evidence type="ECO:0000256" key="3">
    <source>
        <dbReference type="ARBA" id="ARBA00022723"/>
    </source>
</evidence>
<dbReference type="EC" id="4.2.1.1" evidence="2"/>
<dbReference type="Gene3D" id="3.40.1050.10">
    <property type="entry name" value="Carbonic anhydrase"/>
    <property type="match status" value="1"/>
</dbReference>
<dbReference type="GO" id="GO:0008270">
    <property type="term" value="F:zinc ion binding"/>
    <property type="evidence" value="ECO:0007669"/>
    <property type="project" value="InterPro"/>
</dbReference>
<sequence>MNRLEEILEFNKKFVEDREYEPYRTTKFPNKKLAVLSCMDTRLSDLLPRAMNLQNGDAKFIKNAGAVVSHPFGSTMRSILVAVHELGAEEICVIGHYDCGMSSINPDKTFASMVEHGITWDTIQTLEHAGIDLRAWFQRIDSISDSVRESVGMIRMHPLVPSWVRIHGLVVDPETGRLDLVINGNDEGSSS</sequence>
<dbReference type="SMART" id="SM00947">
    <property type="entry name" value="Pro_CA"/>
    <property type="match status" value="1"/>
</dbReference>
<dbReference type="InterPro" id="IPR036874">
    <property type="entry name" value="Carbonic_anhydrase_sf"/>
</dbReference>
<accession>A0A2T2WS06</accession>
<evidence type="ECO:0000256" key="5">
    <source>
        <dbReference type="ARBA" id="ARBA00048348"/>
    </source>
</evidence>
<comment type="caution">
    <text evidence="7">The sequence shown here is derived from an EMBL/GenBank/DDBJ whole genome shotgun (WGS) entry which is preliminary data.</text>
</comment>
<organism evidence="7 8">
    <name type="scientific">Sulfobacillus benefaciens</name>
    <dbReference type="NCBI Taxonomy" id="453960"/>
    <lineage>
        <taxon>Bacteria</taxon>
        <taxon>Bacillati</taxon>
        <taxon>Bacillota</taxon>
        <taxon>Clostridia</taxon>
        <taxon>Eubacteriales</taxon>
        <taxon>Clostridiales Family XVII. Incertae Sedis</taxon>
        <taxon>Sulfobacillus</taxon>
    </lineage>
</organism>
<feature type="binding site" evidence="6">
    <location>
        <position position="96"/>
    </location>
    <ligand>
        <name>Zn(2+)</name>
        <dbReference type="ChEBI" id="CHEBI:29105"/>
    </ligand>
</feature>
<evidence type="ECO:0000256" key="4">
    <source>
        <dbReference type="ARBA" id="ARBA00022833"/>
    </source>
</evidence>
<dbReference type="Proteomes" id="UP000242699">
    <property type="component" value="Unassembled WGS sequence"/>
</dbReference>
<feature type="binding site" evidence="6">
    <location>
        <position position="99"/>
    </location>
    <ligand>
        <name>Zn(2+)</name>
        <dbReference type="ChEBI" id="CHEBI:29105"/>
    </ligand>
</feature>
<feature type="binding site" evidence="6">
    <location>
        <position position="40"/>
    </location>
    <ligand>
        <name>Zn(2+)</name>
        <dbReference type="ChEBI" id="CHEBI:29105"/>
    </ligand>
</feature>
<evidence type="ECO:0000256" key="2">
    <source>
        <dbReference type="ARBA" id="ARBA00012925"/>
    </source>
</evidence>
<dbReference type="EMBL" id="PXYT01000063">
    <property type="protein sequence ID" value="PSR24983.1"/>
    <property type="molecule type" value="Genomic_DNA"/>
</dbReference>
<evidence type="ECO:0000256" key="1">
    <source>
        <dbReference type="ARBA" id="ARBA00006217"/>
    </source>
</evidence>
<comment type="catalytic activity">
    <reaction evidence="5">
        <text>hydrogencarbonate + H(+) = CO2 + H2O</text>
        <dbReference type="Rhea" id="RHEA:10748"/>
        <dbReference type="ChEBI" id="CHEBI:15377"/>
        <dbReference type="ChEBI" id="CHEBI:15378"/>
        <dbReference type="ChEBI" id="CHEBI:16526"/>
        <dbReference type="ChEBI" id="CHEBI:17544"/>
        <dbReference type="EC" id="4.2.1.1"/>
    </reaction>
</comment>
<dbReference type="AlphaFoldDB" id="A0A2T2WS06"/>
<evidence type="ECO:0000313" key="7">
    <source>
        <dbReference type="EMBL" id="PSR24983.1"/>
    </source>
</evidence>
<keyword evidence="4 6" id="KW-0862">Zinc</keyword>
<dbReference type="PANTHER" id="PTHR43175:SF3">
    <property type="entry name" value="CARBON DISULFIDE HYDROLASE"/>
    <property type="match status" value="1"/>
</dbReference>